<feature type="domain" description="Amine oxidase" evidence="1">
    <location>
        <begin position="11"/>
        <end position="266"/>
    </location>
</feature>
<dbReference type="SUPFAM" id="SSF51905">
    <property type="entry name" value="FAD/NAD(P)-binding domain"/>
    <property type="match status" value="1"/>
</dbReference>
<dbReference type="EMBL" id="JACXLD010000004">
    <property type="protein sequence ID" value="MBD2859198.1"/>
    <property type="molecule type" value="Genomic_DNA"/>
</dbReference>
<dbReference type="PANTHER" id="PTHR42923:SF17">
    <property type="entry name" value="AMINE OXIDASE DOMAIN-CONTAINING PROTEIN"/>
    <property type="match status" value="1"/>
</dbReference>
<dbReference type="InterPro" id="IPR002937">
    <property type="entry name" value="Amino_oxidase"/>
</dbReference>
<name>A0A927C0W6_9GAMM</name>
<evidence type="ECO:0000313" key="3">
    <source>
        <dbReference type="Proteomes" id="UP000610558"/>
    </source>
</evidence>
<reference evidence="2" key="1">
    <citation type="submission" date="2020-09" db="EMBL/GenBank/DDBJ databases">
        <authorList>
            <person name="Yoon J.-W."/>
        </authorList>
    </citation>
    <scope>NUCLEOTIDE SEQUENCE</scope>
    <source>
        <strain evidence="2">KMU-158</strain>
    </source>
</reference>
<gene>
    <name evidence="2" type="ORF">IB286_09285</name>
</gene>
<evidence type="ECO:0000313" key="2">
    <source>
        <dbReference type="EMBL" id="MBD2859198.1"/>
    </source>
</evidence>
<dbReference type="Gene3D" id="3.50.50.60">
    <property type="entry name" value="FAD/NAD(P)-binding domain"/>
    <property type="match status" value="1"/>
</dbReference>
<keyword evidence="3" id="KW-1185">Reference proteome</keyword>
<dbReference type="PANTHER" id="PTHR42923">
    <property type="entry name" value="PROTOPORPHYRINOGEN OXIDASE"/>
    <property type="match status" value="1"/>
</dbReference>
<dbReference type="Proteomes" id="UP000610558">
    <property type="component" value="Unassembled WGS sequence"/>
</dbReference>
<dbReference type="AlphaFoldDB" id="A0A927C0W6"/>
<organism evidence="2 3">
    <name type="scientific">Spongiibacter pelagi</name>
    <dbReference type="NCBI Taxonomy" id="2760804"/>
    <lineage>
        <taxon>Bacteria</taxon>
        <taxon>Pseudomonadati</taxon>
        <taxon>Pseudomonadota</taxon>
        <taxon>Gammaproteobacteria</taxon>
        <taxon>Cellvibrionales</taxon>
        <taxon>Spongiibacteraceae</taxon>
        <taxon>Spongiibacter</taxon>
    </lineage>
</organism>
<dbReference type="GO" id="GO:0016491">
    <property type="term" value="F:oxidoreductase activity"/>
    <property type="evidence" value="ECO:0007669"/>
    <property type="project" value="InterPro"/>
</dbReference>
<dbReference type="RefSeq" id="WP_190764762.1">
    <property type="nucleotide sequence ID" value="NZ_JACXLD010000004.1"/>
</dbReference>
<protein>
    <submittedName>
        <fullName evidence="2">FAD-dependent oxidoreductase</fullName>
    </submittedName>
</protein>
<dbReference type="InterPro" id="IPR050464">
    <property type="entry name" value="Zeta_carotene_desat/Oxidored"/>
</dbReference>
<evidence type="ECO:0000259" key="1">
    <source>
        <dbReference type="Pfam" id="PF01593"/>
    </source>
</evidence>
<comment type="caution">
    <text evidence="2">The sequence shown here is derived from an EMBL/GenBank/DDBJ whole genome shotgun (WGS) entry which is preliminary data.</text>
</comment>
<accession>A0A927C0W6</accession>
<dbReference type="Pfam" id="PF01593">
    <property type="entry name" value="Amino_oxidase"/>
    <property type="match status" value="1"/>
</dbReference>
<sequence length="416" mass="46624">MKRVAIIGSGISGLSAAYYLQRNYQVTLFEANDYLGGHTATVDVEVASGTYAIDTGFIVFNERTYPLFLGLLDEIGLAKQETEMSFSVSNRVSGFEYNGHNLNSLFCQRSNLIFPKFYRFIFEILRFNKLAIAASEQGVVSPDLRLGDFLDQHKFSEFFCQNYILPMIAAIWSSAIADARDFPLHFFLKFFVNHGLLQVANRPQWYVIPGGSRSYIPLLTRELSDIRLNTPVLAVERGDSGVQVLTPGHSEHFDEVIFACHSDQALAILGASANAKEKAILGAIPYRDNSVILHTDDRLLPRHRNGWASWNFMLAEAEDAPPSVTYNMNILQGIDSPETFCVSLNQDTLINPDKILGKYCYAHPHINATTIAAQQRRHEICGVQHTHFCGAYWYNGFHEDGLRSAVDVVKRLGVSI</sequence>
<proteinExistence type="predicted"/>
<dbReference type="InterPro" id="IPR036188">
    <property type="entry name" value="FAD/NAD-bd_sf"/>
</dbReference>